<dbReference type="EMBL" id="CP157804">
    <property type="protein sequence ID" value="XBQ22662.1"/>
    <property type="molecule type" value="Genomic_DNA"/>
</dbReference>
<dbReference type="RefSeq" id="WP_127137598.1">
    <property type="nucleotide sequence ID" value="NZ_CP157804.1"/>
</dbReference>
<evidence type="ECO:0000259" key="1">
    <source>
        <dbReference type="Pfam" id="PF13657"/>
    </source>
</evidence>
<dbReference type="AlphaFoldDB" id="A0AAU7MWR1"/>
<protein>
    <submittedName>
        <fullName evidence="2">HipA N-terminal domain-containing protein</fullName>
    </submittedName>
</protein>
<dbReference type="InterPro" id="IPR017508">
    <property type="entry name" value="HipA_N1"/>
</dbReference>
<dbReference type="NCBIfam" id="TIGR03071">
    <property type="entry name" value="couple_hipA"/>
    <property type="match status" value="1"/>
</dbReference>
<accession>A0AAU7MWR1</accession>
<name>A0AAU7MWR1_9FLAO</name>
<dbReference type="Pfam" id="PF13657">
    <property type="entry name" value="Couple_hipA"/>
    <property type="match status" value="1"/>
</dbReference>
<feature type="domain" description="HipA N-terminal subdomain 1" evidence="1">
    <location>
        <begin position="39"/>
        <end position="125"/>
    </location>
</feature>
<sequence length="136" mass="16200">MKEVIKDVFKKLTPWAVDPDIKSDFKNENDHGEFELKFENNIIGFLKYDDSKWTFKYSDEFISEKPLLPLIDFPNVNKVYEFEHLMPFFAARIPNLNQPYHEKKIKKFNGNKKSEVSMLRIFGKKSINNPFELSFI</sequence>
<organism evidence="2">
    <name type="scientific">Flagellimonas sp. MMG031</name>
    <dbReference type="NCBI Taxonomy" id="3158549"/>
    <lineage>
        <taxon>Bacteria</taxon>
        <taxon>Pseudomonadati</taxon>
        <taxon>Bacteroidota</taxon>
        <taxon>Flavobacteriia</taxon>
        <taxon>Flavobacteriales</taxon>
        <taxon>Flavobacteriaceae</taxon>
        <taxon>Flagellimonas</taxon>
    </lineage>
</organism>
<gene>
    <name evidence="2" type="ORF">ABNE31_13760</name>
</gene>
<dbReference type="KEGG" id="fld:ABNE31_13760"/>
<reference evidence="2" key="1">
    <citation type="submission" date="2024-05" db="EMBL/GenBank/DDBJ databases">
        <title>Draft Genome Sequences of Flagellimonas sp. MMG031 and Marinobacter sp. MMG032 Isolated from the dinoflagellate Symbiodinium pilosum.</title>
        <authorList>
            <person name="Shikuma N.J."/>
            <person name="Farrell M.V."/>
        </authorList>
    </citation>
    <scope>NUCLEOTIDE SEQUENCE</scope>
    <source>
        <strain evidence="2">MMG031</strain>
    </source>
</reference>
<proteinExistence type="predicted"/>
<evidence type="ECO:0000313" key="2">
    <source>
        <dbReference type="EMBL" id="XBQ22662.1"/>
    </source>
</evidence>